<evidence type="ECO:0000256" key="4">
    <source>
        <dbReference type="ARBA" id="ARBA00022490"/>
    </source>
</evidence>
<reference evidence="8 9" key="1">
    <citation type="submission" date="2006-10" db="EMBL/GenBank/DDBJ databases">
        <title>The Genome Sequence of Batrachochytrium dendrobatidis JEL423.</title>
        <authorList>
            <consortium name="The Broad Institute Genome Sequencing Platform"/>
            <person name="Birren B."/>
            <person name="Lander E."/>
            <person name="Galagan J."/>
            <person name="Cuomo C."/>
            <person name="Devon K."/>
            <person name="Jaffe D."/>
            <person name="Butler J."/>
            <person name="Alvarez P."/>
            <person name="Gnerre S."/>
            <person name="Grabherr M."/>
            <person name="Kleber M."/>
            <person name="Mauceli E."/>
            <person name="Brockman W."/>
            <person name="Young S."/>
            <person name="LaButti K."/>
            <person name="Sykes S."/>
            <person name="DeCaprio D."/>
            <person name="Crawford M."/>
            <person name="Koehrsen M."/>
            <person name="Engels R."/>
            <person name="Montgomery P."/>
            <person name="Pearson M."/>
            <person name="Howarth C."/>
            <person name="Larson L."/>
            <person name="White J."/>
            <person name="O'Leary S."/>
            <person name="Kodira C."/>
            <person name="Zeng Q."/>
            <person name="Yandava C."/>
            <person name="Alvarado L."/>
            <person name="Longcore J."/>
            <person name="James T."/>
        </authorList>
    </citation>
    <scope>NUCLEOTIDE SEQUENCE [LARGE SCALE GENOMIC DNA]</scope>
    <source>
        <strain evidence="8 9">JEL423</strain>
    </source>
</reference>
<evidence type="ECO:0000256" key="6">
    <source>
        <dbReference type="ARBA" id="ARBA00023235"/>
    </source>
</evidence>
<evidence type="ECO:0000256" key="3">
    <source>
        <dbReference type="ARBA" id="ARBA00011019"/>
    </source>
</evidence>
<dbReference type="GO" id="GO:0003755">
    <property type="term" value="F:peptidyl-prolyl cis-trans isomerase activity"/>
    <property type="evidence" value="ECO:0007669"/>
    <property type="project" value="UniProtKB-KW"/>
</dbReference>
<keyword evidence="6 7" id="KW-0413">Isomerase</keyword>
<dbReference type="GO" id="GO:0005737">
    <property type="term" value="C:cytoplasm"/>
    <property type="evidence" value="ECO:0007669"/>
    <property type="project" value="UniProtKB-SubCell"/>
</dbReference>
<dbReference type="GO" id="GO:0005634">
    <property type="term" value="C:nucleus"/>
    <property type="evidence" value="ECO:0007669"/>
    <property type="project" value="TreeGrafter"/>
</dbReference>
<reference evidence="8 9" key="2">
    <citation type="submission" date="2016-05" db="EMBL/GenBank/DDBJ databases">
        <title>Lineage-specific infection strategies underlie the spectrum of fungal disease in amphibians.</title>
        <authorList>
            <person name="Cuomo C.A."/>
            <person name="Farrer R.A."/>
            <person name="James T."/>
            <person name="Longcore J."/>
            <person name="Birren B."/>
        </authorList>
    </citation>
    <scope>NUCLEOTIDE SEQUENCE [LARGE SCALE GENOMIC DNA]</scope>
    <source>
        <strain evidence="8 9">JEL423</strain>
    </source>
</reference>
<proteinExistence type="inferred from homology"/>
<dbReference type="FunFam" id="1.20.120.1150:FF:000002">
    <property type="entry name" value="Serine/threonine-protein phosphatase 2A activator"/>
    <property type="match status" value="1"/>
</dbReference>
<dbReference type="Pfam" id="PF03095">
    <property type="entry name" value="PTPA"/>
    <property type="match status" value="1"/>
</dbReference>
<dbReference type="CDD" id="cd04087">
    <property type="entry name" value="PTPA"/>
    <property type="match status" value="1"/>
</dbReference>
<comment type="function">
    <text evidence="7">PPIases accelerate the folding of proteins. It catalyzes the cis-trans isomerization of proline imidic peptide bonds in oligopeptides.</text>
</comment>
<gene>
    <name evidence="8" type="ORF">BDEG_27225</name>
</gene>
<keyword evidence="4 7" id="KW-0963">Cytoplasm</keyword>
<evidence type="ECO:0000256" key="1">
    <source>
        <dbReference type="ARBA" id="ARBA00000971"/>
    </source>
</evidence>
<evidence type="ECO:0000256" key="5">
    <source>
        <dbReference type="ARBA" id="ARBA00023110"/>
    </source>
</evidence>
<accession>A0A177WWQ9</accession>
<dbReference type="STRING" id="403673.A0A177WWQ9"/>
<dbReference type="SUPFAM" id="SSF140984">
    <property type="entry name" value="PTPA-like"/>
    <property type="match status" value="1"/>
</dbReference>
<evidence type="ECO:0000313" key="8">
    <source>
        <dbReference type="EMBL" id="OAJ43911.1"/>
    </source>
</evidence>
<dbReference type="eggNOG" id="KOG2867">
    <property type="taxonomic scope" value="Eukaryota"/>
</dbReference>
<dbReference type="EMBL" id="DS022311">
    <property type="protein sequence ID" value="OAJ43911.1"/>
    <property type="molecule type" value="Genomic_DNA"/>
</dbReference>
<comment type="subcellular location">
    <subcellularLocation>
        <location evidence="2 7">Cytoplasm</location>
    </subcellularLocation>
</comment>
<dbReference type="PANTHER" id="PTHR10012:SF0">
    <property type="entry name" value="SERINE_THREONINE-PROTEIN PHOSPHATASE 2A ACTIVATOR"/>
    <property type="match status" value="1"/>
</dbReference>
<sequence length="348" mass="39943">MPAPGSAPLAVTHSGQPSTIHIPRVAGRRSYLHPISTLTDPLEPMSKRITDQESLQQWIHSEAYLRIMCFIQCLNESVANKKISDSCHISKNVFKVIQILDTLDSWIDEIPPEVTPQRFGNIAFRSWAKRLHAEAESLHDQILPSNLTFVKVEIATYLANGFGDGTRIDYGSGHELAFVAWLCSLELLDLFDSKDYQALVLRVFTRYLEIVRRLQRVYMLEPAGSHGVWGLDDHQFLPYFWGSSQLLDHSRIKPKSIVQKDIVTHFSKEYLYLACIDYIHQVKTGPFHEHSPILYDISGVMLWSKVNSGMLKMYMAEVLHKFPVVQHFYFGKLLPFEPAYKIQPQDKE</sequence>
<dbReference type="AlphaFoldDB" id="A0A177WWQ9"/>
<dbReference type="PANTHER" id="PTHR10012">
    <property type="entry name" value="SERINE/THREONINE-PROTEIN PHOSPHATASE 2A REGULATORY SUBUNIT B"/>
    <property type="match status" value="1"/>
</dbReference>
<dbReference type="GO" id="GO:0000159">
    <property type="term" value="C:protein phosphatase type 2A complex"/>
    <property type="evidence" value="ECO:0007669"/>
    <property type="project" value="TreeGrafter"/>
</dbReference>
<organism evidence="8 9">
    <name type="scientific">Batrachochytrium dendrobatidis (strain JEL423)</name>
    <dbReference type="NCBI Taxonomy" id="403673"/>
    <lineage>
        <taxon>Eukaryota</taxon>
        <taxon>Fungi</taxon>
        <taxon>Fungi incertae sedis</taxon>
        <taxon>Chytridiomycota</taxon>
        <taxon>Chytridiomycota incertae sedis</taxon>
        <taxon>Chytridiomycetes</taxon>
        <taxon>Rhizophydiales</taxon>
        <taxon>Rhizophydiales incertae sedis</taxon>
        <taxon>Batrachochytrium</taxon>
    </lineage>
</organism>
<dbReference type="GO" id="GO:0008160">
    <property type="term" value="F:protein tyrosine phosphatase activator activity"/>
    <property type="evidence" value="ECO:0007669"/>
    <property type="project" value="TreeGrafter"/>
</dbReference>
<keyword evidence="5 7" id="KW-0697">Rotamase</keyword>
<protein>
    <recommendedName>
        <fullName evidence="7">Serine/threonine-protein phosphatase 2A activator</fullName>
        <ecNumber evidence="7">5.2.1.8</ecNumber>
    </recommendedName>
    <alternativeName>
        <fullName evidence="7">Phosphotyrosyl phosphatase activator</fullName>
    </alternativeName>
</protein>
<dbReference type="EC" id="5.2.1.8" evidence="7"/>
<dbReference type="PIRSF" id="PIRSF016325">
    <property type="entry name" value="Phstyr_phstse_ac"/>
    <property type="match status" value="1"/>
</dbReference>
<evidence type="ECO:0000256" key="2">
    <source>
        <dbReference type="ARBA" id="ARBA00004496"/>
    </source>
</evidence>
<dbReference type="InterPro" id="IPR004327">
    <property type="entry name" value="Phstyr_phstse_ac"/>
</dbReference>
<evidence type="ECO:0000313" key="9">
    <source>
        <dbReference type="Proteomes" id="UP000077115"/>
    </source>
</evidence>
<dbReference type="Proteomes" id="UP000077115">
    <property type="component" value="Unassembled WGS sequence"/>
</dbReference>
<dbReference type="Gene3D" id="1.20.120.1150">
    <property type="match status" value="1"/>
</dbReference>
<evidence type="ECO:0000256" key="7">
    <source>
        <dbReference type="RuleBase" id="RU361210"/>
    </source>
</evidence>
<comment type="similarity">
    <text evidence="3 7">Belongs to the PTPA-type PPIase family.</text>
</comment>
<name>A0A177WWQ9_BATDL</name>
<dbReference type="InterPro" id="IPR043170">
    <property type="entry name" value="PTPA_C_lid"/>
</dbReference>
<dbReference type="InterPro" id="IPR037218">
    <property type="entry name" value="PTPA_sf"/>
</dbReference>
<comment type="catalytic activity">
    <reaction evidence="1 7">
        <text>[protein]-peptidylproline (omega=180) = [protein]-peptidylproline (omega=0)</text>
        <dbReference type="Rhea" id="RHEA:16237"/>
        <dbReference type="Rhea" id="RHEA-COMP:10747"/>
        <dbReference type="Rhea" id="RHEA-COMP:10748"/>
        <dbReference type="ChEBI" id="CHEBI:83833"/>
        <dbReference type="ChEBI" id="CHEBI:83834"/>
        <dbReference type="EC" id="5.2.1.8"/>
    </reaction>
</comment>
<dbReference type="OrthoDB" id="16120at2759"/>
<dbReference type="GO" id="GO:0007052">
    <property type="term" value="P:mitotic spindle organization"/>
    <property type="evidence" value="ECO:0007669"/>
    <property type="project" value="TreeGrafter"/>
</dbReference>
<dbReference type="VEuPathDB" id="FungiDB:BDEG_27225"/>